<gene>
    <name evidence="1" type="ORF">TSPGSL018_3457</name>
</gene>
<dbReference type="AlphaFoldDB" id="A0A061SKF9"/>
<sequence>FKFSYCVRRIIEELEHNIHNKKRHGHSFKQCMLYCDPCRVAYCFKCCQEEVLQGQKWPLVKNKLLC</sequence>
<proteinExistence type="predicted"/>
<organism evidence="1">
    <name type="scientific">Tetraselmis sp. GSL018</name>
    <dbReference type="NCBI Taxonomy" id="582737"/>
    <lineage>
        <taxon>Eukaryota</taxon>
        <taxon>Viridiplantae</taxon>
        <taxon>Chlorophyta</taxon>
        <taxon>core chlorophytes</taxon>
        <taxon>Chlorodendrophyceae</taxon>
        <taxon>Chlorodendrales</taxon>
        <taxon>Chlorodendraceae</taxon>
        <taxon>Tetraselmis</taxon>
    </lineage>
</organism>
<dbReference type="EMBL" id="GBEZ01001592">
    <property type="protein sequence ID" value="JAC83395.1"/>
    <property type="molecule type" value="Transcribed_RNA"/>
</dbReference>
<protein>
    <submittedName>
        <fullName evidence="1">Uncharacterized protein</fullName>
    </submittedName>
</protein>
<accession>A0A061SKF9</accession>
<name>A0A061SKF9_9CHLO</name>
<evidence type="ECO:0000313" key="1">
    <source>
        <dbReference type="EMBL" id="JAC83395.1"/>
    </source>
</evidence>
<feature type="non-terminal residue" evidence="1">
    <location>
        <position position="1"/>
    </location>
</feature>
<reference evidence="1" key="1">
    <citation type="submission" date="2014-05" db="EMBL/GenBank/DDBJ databases">
        <title>The transcriptome of the halophilic microalga Tetraselmis sp. GSL018 isolated from the Great Salt Lake, Utah.</title>
        <authorList>
            <person name="Jinkerson R.E."/>
            <person name="D'Adamo S."/>
            <person name="Posewitz M.C."/>
        </authorList>
    </citation>
    <scope>NUCLEOTIDE SEQUENCE</scope>
    <source>
        <strain evidence="1">GSL018</strain>
    </source>
</reference>